<dbReference type="FunFam" id="3.30.300.30:FF:000007">
    <property type="entry name" value="4-coumarate--CoA ligase 2"/>
    <property type="match status" value="1"/>
</dbReference>
<gene>
    <name evidence="5" type="ORF">CUTER_03925</name>
</gene>
<proteinExistence type="inferred from homology"/>
<dbReference type="Gene3D" id="3.30.300.30">
    <property type="match status" value="1"/>
</dbReference>
<dbReference type="STRING" id="1072256.CUTER_03925"/>
<organism evidence="5 6">
    <name type="scientific">Corynebacterium uterequi</name>
    <dbReference type="NCBI Taxonomy" id="1072256"/>
    <lineage>
        <taxon>Bacteria</taxon>
        <taxon>Bacillati</taxon>
        <taxon>Actinomycetota</taxon>
        <taxon>Actinomycetes</taxon>
        <taxon>Mycobacteriales</taxon>
        <taxon>Corynebacteriaceae</taxon>
        <taxon>Corynebacterium</taxon>
    </lineage>
</organism>
<dbReference type="InterPro" id="IPR025110">
    <property type="entry name" value="AMP-bd_C"/>
</dbReference>
<dbReference type="PANTHER" id="PTHR24096:SF149">
    <property type="entry name" value="AMP-BINDING DOMAIN-CONTAINING PROTEIN-RELATED"/>
    <property type="match status" value="1"/>
</dbReference>
<evidence type="ECO:0000256" key="2">
    <source>
        <dbReference type="ARBA" id="ARBA00022598"/>
    </source>
</evidence>
<keyword evidence="2 5" id="KW-0436">Ligase</keyword>
<dbReference type="PANTHER" id="PTHR24096">
    <property type="entry name" value="LONG-CHAIN-FATTY-ACID--COA LIGASE"/>
    <property type="match status" value="1"/>
</dbReference>
<dbReference type="Pfam" id="PF00501">
    <property type="entry name" value="AMP-binding"/>
    <property type="match status" value="1"/>
</dbReference>
<evidence type="ECO:0000313" key="5">
    <source>
        <dbReference type="EMBL" id="AKK10791.1"/>
    </source>
</evidence>
<dbReference type="GO" id="GO:0016207">
    <property type="term" value="F:4-coumarate-CoA ligase activity"/>
    <property type="evidence" value="ECO:0007669"/>
    <property type="project" value="UniProtKB-EC"/>
</dbReference>
<reference evidence="6" key="2">
    <citation type="submission" date="2015-05" db="EMBL/GenBank/DDBJ databases">
        <title>Complete genome sequence of Corynebacterium uterequi DSM 45634, isolated from the uterus of a maiden mare.</title>
        <authorList>
            <person name="Ruckert C."/>
            <person name="Albersmeier A."/>
            <person name="Winkler A."/>
            <person name="Tauch A."/>
        </authorList>
    </citation>
    <scope>NUCLEOTIDE SEQUENCE [LARGE SCALE GENOMIC DNA]</scope>
    <source>
        <strain evidence="6">DSM 45634</strain>
    </source>
</reference>
<protein>
    <submittedName>
        <fullName evidence="5">Acyl-CoA synthetase (AMP-forming)/AMP-acid ligase II</fullName>
        <ecNumber evidence="5">6.2.1.12</ecNumber>
    </submittedName>
</protein>
<evidence type="ECO:0000259" key="4">
    <source>
        <dbReference type="Pfam" id="PF13193"/>
    </source>
</evidence>
<sequence>MPLGSPYPDITIPDLSVTEFVFGSVDPADAHRPAIIDSGSTITFAELAEQVEYCAGALHRRGVRRGDVVALHCPNSTTFAVAFFAVLRLGAVVTTIGTLATAEDVAYQIRESGAAMLLTTSSIGWAGAVGAGQAGLSDENIVGLTGAHGLSALVAERHSAPEVSISPEDVAVLPFSSGTTGRPKAVVLTHRNLVANVLQATVALGDTFTREHPVATALPFFHIYGMSTMLIHMLYRRITQVTFASFDLTAFLYLIEKHRINFAFIAPPIAVALAKHPMVDRFDLSSLEVVLSGAAPLQEELAAAVRDRLGCVMAQGFGMTESSPVTHARMDHSRPLESIGPAAPNTEFRLVDVGVPGEPEIPLPTSGRSTPGELQVRGPQVMRGYVNNPEATAAAFVDGWLRTGDMAQVDAEGNLFIVDRIKELIKYKGYQVPPAEIEALLLEHPDIQDAACVGVRRGDGEEVPKAFVVRRSGATLTEQEVMAFVADRVAPYKKVREVEFCASIPKSATGKILRRLLR</sequence>
<evidence type="ECO:0000259" key="3">
    <source>
        <dbReference type="Pfam" id="PF00501"/>
    </source>
</evidence>
<dbReference type="PATRIC" id="fig|1072256.5.peg.779"/>
<dbReference type="AlphaFoldDB" id="A0A0G3HBM1"/>
<feature type="domain" description="AMP-dependent synthetase/ligase" evidence="3">
    <location>
        <begin position="31"/>
        <end position="385"/>
    </location>
</feature>
<accession>A0A0G3HBM1</accession>
<dbReference type="KEGG" id="cut:CUTER_03925"/>
<dbReference type="SUPFAM" id="SSF56801">
    <property type="entry name" value="Acetyl-CoA synthetase-like"/>
    <property type="match status" value="1"/>
</dbReference>
<dbReference type="OrthoDB" id="9803968at2"/>
<dbReference type="InterPro" id="IPR000873">
    <property type="entry name" value="AMP-dep_synth/lig_dom"/>
</dbReference>
<name>A0A0G3HBM1_9CORY</name>
<dbReference type="EC" id="6.2.1.12" evidence="5"/>
<dbReference type="Gene3D" id="3.40.50.12780">
    <property type="entry name" value="N-terminal domain of ligase-like"/>
    <property type="match status" value="1"/>
</dbReference>
<reference evidence="5 6" key="1">
    <citation type="journal article" date="2015" name="Genome Announc.">
        <title>Virulence Factor Genes Detected in the Complete Genome Sequence of Corynebacterium uterequi DSM 45634, Isolated from the Uterus of a Maiden Mare.</title>
        <authorList>
            <person name="Ruckert C."/>
            <person name="Kriete M."/>
            <person name="Jaenicke S."/>
            <person name="Winkler A."/>
            <person name="Tauch A."/>
        </authorList>
    </citation>
    <scope>NUCLEOTIDE SEQUENCE [LARGE SCALE GENOMIC DNA]</scope>
    <source>
        <strain evidence="5 6">DSM 45634</strain>
    </source>
</reference>
<dbReference type="InterPro" id="IPR045851">
    <property type="entry name" value="AMP-bd_C_sf"/>
</dbReference>
<dbReference type="InterPro" id="IPR042099">
    <property type="entry name" value="ANL_N_sf"/>
</dbReference>
<dbReference type="EMBL" id="CP011546">
    <property type="protein sequence ID" value="AKK10791.1"/>
    <property type="molecule type" value="Genomic_DNA"/>
</dbReference>
<dbReference type="Pfam" id="PF13193">
    <property type="entry name" value="AMP-binding_C"/>
    <property type="match status" value="1"/>
</dbReference>
<evidence type="ECO:0000313" key="6">
    <source>
        <dbReference type="Proteomes" id="UP000035548"/>
    </source>
</evidence>
<feature type="domain" description="AMP-binding enzyme C-terminal" evidence="4">
    <location>
        <begin position="436"/>
        <end position="511"/>
    </location>
</feature>
<evidence type="ECO:0000256" key="1">
    <source>
        <dbReference type="ARBA" id="ARBA00006432"/>
    </source>
</evidence>
<dbReference type="InterPro" id="IPR020845">
    <property type="entry name" value="AMP-binding_CS"/>
</dbReference>
<comment type="similarity">
    <text evidence="1">Belongs to the ATP-dependent AMP-binding enzyme family.</text>
</comment>
<keyword evidence="6" id="KW-1185">Reference proteome</keyword>
<dbReference type="Proteomes" id="UP000035548">
    <property type="component" value="Chromosome"/>
</dbReference>
<dbReference type="PROSITE" id="PS00455">
    <property type="entry name" value="AMP_BINDING"/>
    <property type="match status" value="1"/>
</dbReference>